<feature type="transmembrane region" description="Helical" evidence="8">
    <location>
        <begin position="7"/>
        <end position="29"/>
    </location>
</feature>
<keyword evidence="6 8" id="KW-0472">Membrane</keyword>
<feature type="transmembrane region" description="Helical" evidence="8">
    <location>
        <begin position="35"/>
        <end position="54"/>
    </location>
</feature>
<comment type="similarity">
    <text evidence="2">Belongs to the p22phox family.</text>
</comment>
<keyword evidence="10" id="KW-1185">Reference proteome</keyword>
<evidence type="ECO:0000256" key="4">
    <source>
        <dbReference type="ARBA" id="ARBA00022692"/>
    </source>
</evidence>
<dbReference type="Proteomes" id="UP000007797">
    <property type="component" value="Unassembled WGS sequence"/>
</dbReference>
<protein>
    <recommendedName>
        <fullName evidence="7">p22-phox</fullName>
    </recommendedName>
</protein>
<dbReference type="PANTHER" id="PTHR15168:SF0">
    <property type="entry name" value="CYTOCHROME B-245 LIGHT CHAIN"/>
    <property type="match status" value="1"/>
</dbReference>
<evidence type="ECO:0000256" key="5">
    <source>
        <dbReference type="ARBA" id="ARBA00022989"/>
    </source>
</evidence>
<dbReference type="GO" id="GO:0020037">
    <property type="term" value="F:heme binding"/>
    <property type="evidence" value="ECO:0007669"/>
    <property type="project" value="InterPro"/>
</dbReference>
<reference evidence="10" key="1">
    <citation type="journal article" date="2011" name="Genome Res.">
        <title>Phylogeny-wide analysis of social amoeba genomes highlights ancient origins for complex intercellular communication.</title>
        <authorList>
            <person name="Heidel A.J."/>
            <person name="Lawal H.M."/>
            <person name="Felder M."/>
            <person name="Schilde C."/>
            <person name="Helps N.R."/>
            <person name="Tunggal B."/>
            <person name="Rivero F."/>
            <person name="John U."/>
            <person name="Schleicher M."/>
            <person name="Eichinger L."/>
            <person name="Platzer M."/>
            <person name="Noegel A.A."/>
            <person name="Schaap P."/>
            <person name="Gloeckner G."/>
        </authorList>
    </citation>
    <scope>NUCLEOTIDE SEQUENCE [LARGE SCALE GENOMIC DNA]</scope>
    <source>
        <strain evidence="10">SH3</strain>
    </source>
</reference>
<evidence type="ECO:0000256" key="6">
    <source>
        <dbReference type="ARBA" id="ARBA00023136"/>
    </source>
</evidence>
<accession>F4Q627</accession>
<comment type="subcellular location">
    <subcellularLocation>
        <location evidence="1">Cell membrane</location>
    </subcellularLocation>
</comment>
<keyword evidence="4 8" id="KW-0812">Transmembrane</keyword>
<evidence type="ECO:0000256" key="2">
    <source>
        <dbReference type="ARBA" id="ARBA00010590"/>
    </source>
</evidence>
<keyword evidence="5 8" id="KW-1133">Transmembrane helix</keyword>
<feature type="transmembrane region" description="Helical" evidence="8">
    <location>
        <begin position="66"/>
        <end position="84"/>
    </location>
</feature>
<dbReference type="OMA" id="MIGMAAC"/>
<gene>
    <name evidence="9" type="primary">cybA</name>
    <name evidence="9" type="ORF">DFA_07591</name>
</gene>
<sequence>MANMKLANWGAMIGLAAAWILIAGGIMALGYDRDWIGIYSICIGGLLIPLLWPFKFIGPLKAIFHGHYWLSSVLCALLSVISYFEVPTLLGGATLSIAAIVFAVAAWRGEQGAYFEKKR</sequence>
<evidence type="ECO:0000313" key="9">
    <source>
        <dbReference type="EMBL" id="EGG16613.1"/>
    </source>
</evidence>
<dbReference type="GO" id="GO:0030587">
    <property type="term" value="P:sorocarp development"/>
    <property type="evidence" value="ECO:0007669"/>
    <property type="project" value="EnsemblProtists"/>
</dbReference>
<feature type="transmembrane region" description="Helical" evidence="8">
    <location>
        <begin position="90"/>
        <end position="109"/>
    </location>
</feature>
<dbReference type="GO" id="GO:0005886">
    <property type="term" value="C:plasma membrane"/>
    <property type="evidence" value="ECO:0007669"/>
    <property type="project" value="UniProtKB-SubCell"/>
</dbReference>
<name>F4Q627_CACFS</name>
<dbReference type="AlphaFoldDB" id="F4Q627"/>
<proteinExistence type="inferred from homology"/>
<dbReference type="Pfam" id="PF05038">
    <property type="entry name" value="Cytochrom_B558a"/>
    <property type="match status" value="1"/>
</dbReference>
<evidence type="ECO:0000256" key="8">
    <source>
        <dbReference type="SAM" id="Phobius"/>
    </source>
</evidence>
<dbReference type="RefSeq" id="XP_004355087.1">
    <property type="nucleotide sequence ID" value="XM_004355035.1"/>
</dbReference>
<dbReference type="KEGG" id="dfa:DFA_07591"/>
<dbReference type="GeneID" id="14869906"/>
<dbReference type="PANTHER" id="PTHR15168">
    <property type="entry name" value="CYTOCHROME B-245 LIGHT CHAIN"/>
    <property type="match status" value="1"/>
</dbReference>
<dbReference type="GO" id="GO:0030670">
    <property type="term" value="C:phagocytic vesicle membrane"/>
    <property type="evidence" value="ECO:0007669"/>
    <property type="project" value="EnsemblProtists"/>
</dbReference>
<evidence type="ECO:0000313" key="10">
    <source>
        <dbReference type="Proteomes" id="UP000007797"/>
    </source>
</evidence>
<dbReference type="OrthoDB" id="2445232at2759"/>
<evidence type="ECO:0000256" key="3">
    <source>
        <dbReference type="ARBA" id="ARBA00022475"/>
    </source>
</evidence>
<keyword evidence="3" id="KW-1003">Cell membrane</keyword>
<evidence type="ECO:0000256" key="1">
    <source>
        <dbReference type="ARBA" id="ARBA00004236"/>
    </source>
</evidence>
<evidence type="ECO:0000256" key="7">
    <source>
        <dbReference type="ARBA" id="ARBA00030298"/>
    </source>
</evidence>
<dbReference type="EMBL" id="GL883021">
    <property type="protein sequence ID" value="EGG16613.1"/>
    <property type="molecule type" value="Genomic_DNA"/>
</dbReference>
<organism evidence="9 10">
    <name type="scientific">Cavenderia fasciculata</name>
    <name type="common">Slime mold</name>
    <name type="synonym">Dictyostelium fasciculatum</name>
    <dbReference type="NCBI Taxonomy" id="261658"/>
    <lineage>
        <taxon>Eukaryota</taxon>
        <taxon>Amoebozoa</taxon>
        <taxon>Evosea</taxon>
        <taxon>Eumycetozoa</taxon>
        <taxon>Dictyostelia</taxon>
        <taxon>Acytosteliales</taxon>
        <taxon>Cavenderiaceae</taxon>
        <taxon>Cavenderia</taxon>
    </lineage>
</organism>
<dbReference type="InterPro" id="IPR007732">
    <property type="entry name" value="Cyt_b558_asu"/>
</dbReference>